<dbReference type="InterPro" id="IPR029154">
    <property type="entry name" value="HIBADH-like_NADP-bd"/>
</dbReference>
<sequence>MRDIAFIGVGRMAGPMARRFTARGWPVHLLDPDPEAVRPFRDDPLARVHATVEEVAGHADVALLSLPTPAALEEVGEQLTAPVANRKLRYVVNTSTAGVDTTRDIATALEDVGLSFVDAPVSGGGAGAARGSLSVIVSGDPDAVAACHPLFEVIGSHVTVVGEHPGQAQVVKLANNVLSLGALAATAEATTLTSRAGIPLDLAIRVLDVSSGRNSSTAEKFPDEVLTGRYDFGHPARAALKDVALFTSLADELGLTTPLARAVADTWRLAVTEGYGDQDCTRIVTMFQRLNGVDRG</sequence>
<evidence type="ECO:0000256" key="1">
    <source>
        <dbReference type="ARBA" id="ARBA00009080"/>
    </source>
</evidence>
<dbReference type="SUPFAM" id="SSF51735">
    <property type="entry name" value="NAD(P)-binding Rossmann-fold domains"/>
    <property type="match status" value="1"/>
</dbReference>
<comment type="caution">
    <text evidence="7">The sequence shown here is derived from an EMBL/GenBank/DDBJ whole genome shotgun (WGS) entry which is preliminary data.</text>
</comment>
<accession>A0A3N1H242</accession>
<name>A0A3N1H242_9PSEU</name>
<dbReference type="SUPFAM" id="SSF48179">
    <property type="entry name" value="6-phosphogluconate dehydrogenase C-terminal domain-like"/>
    <property type="match status" value="1"/>
</dbReference>
<gene>
    <name evidence="7" type="ORF">EDD40_1868</name>
</gene>
<keyword evidence="3" id="KW-0520">NAD</keyword>
<protein>
    <submittedName>
        <fullName evidence="7">3-hydroxyisobutyrate dehydrogenase-like beta-hydroxyacid dehydrogenase</fullName>
    </submittedName>
</protein>
<organism evidence="7 8">
    <name type="scientific">Saccharothrix texasensis</name>
    <dbReference type="NCBI Taxonomy" id="103734"/>
    <lineage>
        <taxon>Bacteria</taxon>
        <taxon>Bacillati</taxon>
        <taxon>Actinomycetota</taxon>
        <taxon>Actinomycetes</taxon>
        <taxon>Pseudonocardiales</taxon>
        <taxon>Pseudonocardiaceae</taxon>
        <taxon>Saccharothrix</taxon>
    </lineage>
</organism>
<evidence type="ECO:0000256" key="2">
    <source>
        <dbReference type="ARBA" id="ARBA00023002"/>
    </source>
</evidence>
<dbReference type="AlphaFoldDB" id="A0A3N1H242"/>
<dbReference type="Proteomes" id="UP000268727">
    <property type="component" value="Unassembled WGS sequence"/>
</dbReference>
<dbReference type="GO" id="GO:0050661">
    <property type="term" value="F:NADP binding"/>
    <property type="evidence" value="ECO:0007669"/>
    <property type="project" value="InterPro"/>
</dbReference>
<dbReference type="InterPro" id="IPR013328">
    <property type="entry name" value="6PGD_dom2"/>
</dbReference>
<proteinExistence type="inferred from homology"/>
<feature type="domain" description="6-phosphogluconate dehydrogenase NADP-binding" evidence="5">
    <location>
        <begin position="3"/>
        <end position="162"/>
    </location>
</feature>
<evidence type="ECO:0000256" key="4">
    <source>
        <dbReference type="PIRSR" id="PIRSR000103-1"/>
    </source>
</evidence>
<evidence type="ECO:0000259" key="6">
    <source>
        <dbReference type="Pfam" id="PF14833"/>
    </source>
</evidence>
<dbReference type="PANTHER" id="PTHR43060:SF15">
    <property type="entry name" value="3-HYDROXYISOBUTYRATE DEHYDROGENASE-LIKE 1, MITOCHONDRIAL-RELATED"/>
    <property type="match status" value="1"/>
</dbReference>
<dbReference type="GO" id="GO:0051287">
    <property type="term" value="F:NAD binding"/>
    <property type="evidence" value="ECO:0007669"/>
    <property type="project" value="InterPro"/>
</dbReference>
<dbReference type="PIRSF" id="PIRSF000103">
    <property type="entry name" value="HIBADH"/>
    <property type="match status" value="1"/>
</dbReference>
<evidence type="ECO:0000256" key="3">
    <source>
        <dbReference type="ARBA" id="ARBA00023027"/>
    </source>
</evidence>
<dbReference type="Gene3D" id="1.10.1040.10">
    <property type="entry name" value="N-(1-d-carboxylethyl)-l-norvaline Dehydrogenase, domain 2"/>
    <property type="match status" value="1"/>
</dbReference>
<dbReference type="InterPro" id="IPR006115">
    <property type="entry name" value="6PGDH_NADP-bd"/>
</dbReference>
<dbReference type="EMBL" id="RJKM01000001">
    <property type="protein sequence ID" value="ROP36594.1"/>
    <property type="molecule type" value="Genomic_DNA"/>
</dbReference>
<dbReference type="PANTHER" id="PTHR43060">
    <property type="entry name" value="3-HYDROXYISOBUTYRATE DEHYDROGENASE-LIKE 1, MITOCHONDRIAL-RELATED"/>
    <property type="match status" value="1"/>
</dbReference>
<feature type="domain" description="3-hydroxyisobutyrate dehydrogenase-like NAD-binding" evidence="6">
    <location>
        <begin position="166"/>
        <end position="286"/>
    </location>
</feature>
<evidence type="ECO:0000259" key="5">
    <source>
        <dbReference type="Pfam" id="PF03446"/>
    </source>
</evidence>
<keyword evidence="2" id="KW-0560">Oxidoreductase</keyword>
<dbReference type="Pfam" id="PF03446">
    <property type="entry name" value="NAD_binding_2"/>
    <property type="match status" value="1"/>
</dbReference>
<reference evidence="7 8" key="1">
    <citation type="submission" date="2018-11" db="EMBL/GenBank/DDBJ databases">
        <title>Sequencing the genomes of 1000 actinobacteria strains.</title>
        <authorList>
            <person name="Klenk H.-P."/>
        </authorList>
    </citation>
    <scope>NUCLEOTIDE SEQUENCE [LARGE SCALE GENOMIC DNA]</scope>
    <source>
        <strain evidence="7 8">DSM 44231</strain>
    </source>
</reference>
<dbReference type="InterPro" id="IPR036291">
    <property type="entry name" value="NAD(P)-bd_dom_sf"/>
</dbReference>
<keyword evidence="8" id="KW-1185">Reference proteome</keyword>
<comment type="similarity">
    <text evidence="1">Belongs to the HIBADH-related family.</text>
</comment>
<evidence type="ECO:0000313" key="8">
    <source>
        <dbReference type="Proteomes" id="UP000268727"/>
    </source>
</evidence>
<dbReference type="Gene3D" id="3.40.50.720">
    <property type="entry name" value="NAD(P)-binding Rossmann-like Domain"/>
    <property type="match status" value="1"/>
</dbReference>
<evidence type="ECO:0000313" key="7">
    <source>
        <dbReference type="EMBL" id="ROP36594.1"/>
    </source>
</evidence>
<dbReference type="GO" id="GO:0016491">
    <property type="term" value="F:oxidoreductase activity"/>
    <property type="evidence" value="ECO:0007669"/>
    <property type="project" value="UniProtKB-KW"/>
</dbReference>
<feature type="active site" evidence="4">
    <location>
        <position position="172"/>
    </location>
</feature>
<dbReference type="InterPro" id="IPR015815">
    <property type="entry name" value="HIBADH-related"/>
</dbReference>
<dbReference type="Pfam" id="PF14833">
    <property type="entry name" value="NAD_binding_11"/>
    <property type="match status" value="1"/>
</dbReference>
<dbReference type="OrthoDB" id="3185659at2"/>
<dbReference type="InterPro" id="IPR008927">
    <property type="entry name" value="6-PGluconate_DH-like_C_sf"/>
</dbReference>